<dbReference type="OrthoDB" id="9935986at2759"/>
<evidence type="ECO:0008006" key="4">
    <source>
        <dbReference type="Google" id="ProtNLM"/>
    </source>
</evidence>
<gene>
    <name evidence="2" type="ORF">PFLUV_G00169780</name>
</gene>
<evidence type="ECO:0000256" key="1">
    <source>
        <dbReference type="SAM" id="MobiDB-lite"/>
    </source>
</evidence>
<comment type="caution">
    <text evidence="2">The sequence shown here is derived from an EMBL/GenBank/DDBJ whole genome shotgun (WGS) entry which is preliminary data.</text>
</comment>
<name>A0A6A5ERF6_PERFL</name>
<dbReference type="Pfam" id="PF02393">
    <property type="entry name" value="US22"/>
    <property type="match status" value="1"/>
</dbReference>
<proteinExistence type="predicted"/>
<reference evidence="2 3" key="1">
    <citation type="submission" date="2019-06" db="EMBL/GenBank/DDBJ databases">
        <title>A chromosome-scale genome assembly of the European perch, Perca fluviatilis.</title>
        <authorList>
            <person name="Roques C."/>
            <person name="Zahm M."/>
            <person name="Cabau C."/>
            <person name="Klopp C."/>
            <person name="Bouchez O."/>
            <person name="Donnadieu C."/>
            <person name="Kuhl H."/>
            <person name="Gislard M."/>
            <person name="Guendouz S."/>
            <person name="Journot L."/>
            <person name="Haffray P."/>
            <person name="Bestin A."/>
            <person name="Morvezen R."/>
            <person name="Feron R."/>
            <person name="Wen M."/>
            <person name="Jouanno E."/>
            <person name="Herpin A."/>
            <person name="Schartl M."/>
            <person name="Postlethwait J."/>
            <person name="Schaerlinger B."/>
            <person name="Chardard D."/>
            <person name="Lecocq T."/>
            <person name="Poncet C."/>
            <person name="Jaffrelo L."/>
            <person name="Lampietro C."/>
            <person name="Guiguen Y."/>
        </authorList>
    </citation>
    <scope>NUCLEOTIDE SEQUENCE [LARGE SCALE GENOMIC DNA]</scope>
    <source>
        <tissue evidence="2">Blood</tissue>
    </source>
</reference>
<keyword evidence="3" id="KW-1185">Reference proteome</keyword>
<sequence length="249" mass="28161">MPTATPKMAADTSCGKRARMELVLIPLKSSYKIKLRSANRLFGLTSFIQCEGETGSEYLKWVLGFVSMNRHKTLNLKNPAGATWKIGDLDDTIYSGEDYEVDGWEKFYLPEKVSMQVVGVVKGISCPCDQLVLMTCSEDTQVYAYDGEKLHLVASSLKQLRDEGIKYPGSRTYYNGEAFKDMTEEDWDKVKKRLDKEHHKLVMSKKTEFLKNLKSIQQNLGKPEILQEENEKSTEASQAGTENPISVKP</sequence>
<evidence type="ECO:0000313" key="3">
    <source>
        <dbReference type="Proteomes" id="UP000465112"/>
    </source>
</evidence>
<feature type="compositionally biased region" description="Polar residues" evidence="1">
    <location>
        <begin position="235"/>
        <end position="249"/>
    </location>
</feature>
<dbReference type="InterPro" id="IPR003360">
    <property type="entry name" value="US22-like"/>
</dbReference>
<dbReference type="Proteomes" id="UP000465112">
    <property type="component" value="Chromosome 14"/>
</dbReference>
<feature type="region of interest" description="Disordered" evidence="1">
    <location>
        <begin position="220"/>
        <end position="249"/>
    </location>
</feature>
<organism evidence="2 3">
    <name type="scientific">Perca fluviatilis</name>
    <name type="common">European perch</name>
    <dbReference type="NCBI Taxonomy" id="8168"/>
    <lineage>
        <taxon>Eukaryota</taxon>
        <taxon>Metazoa</taxon>
        <taxon>Chordata</taxon>
        <taxon>Craniata</taxon>
        <taxon>Vertebrata</taxon>
        <taxon>Euteleostomi</taxon>
        <taxon>Actinopterygii</taxon>
        <taxon>Neopterygii</taxon>
        <taxon>Teleostei</taxon>
        <taxon>Neoteleostei</taxon>
        <taxon>Acanthomorphata</taxon>
        <taxon>Eupercaria</taxon>
        <taxon>Perciformes</taxon>
        <taxon>Percoidei</taxon>
        <taxon>Percidae</taxon>
        <taxon>Percinae</taxon>
        <taxon>Perca</taxon>
    </lineage>
</organism>
<accession>A0A6A5ERF6</accession>
<evidence type="ECO:0000313" key="2">
    <source>
        <dbReference type="EMBL" id="KAF1380989.1"/>
    </source>
</evidence>
<dbReference type="EMBL" id="VHII01000014">
    <property type="protein sequence ID" value="KAF1380989.1"/>
    <property type="molecule type" value="Genomic_DNA"/>
</dbReference>
<protein>
    <recommendedName>
        <fullName evidence="4">US22 family protein</fullName>
    </recommendedName>
</protein>
<dbReference type="AlphaFoldDB" id="A0A6A5ERF6"/>